<accession>A0A7I9VR86</accession>
<protein>
    <submittedName>
        <fullName evidence="4">N-acetyltransferase</fullName>
    </submittedName>
</protein>
<sequence>MTSGLNVRRAAEADLDALVALLGALFSIEADFQPAPERQRRGLALLLGCGARAAVLVAERQGAVVGMVTAQLVVSTAEGGLSAWLEDLVVLATERGRGAGRALVEAARAWAAERGAARLQLLADRENTPALAFYRRLGWAGTQLVCLRARAHP</sequence>
<dbReference type="InterPro" id="IPR050832">
    <property type="entry name" value="Bact_Acetyltransf"/>
</dbReference>
<dbReference type="InterPro" id="IPR016181">
    <property type="entry name" value="Acyl_CoA_acyltransferase"/>
</dbReference>
<dbReference type="Pfam" id="PF00583">
    <property type="entry name" value="Acetyltransf_1"/>
    <property type="match status" value="1"/>
</dbReference>
<dbReference type="RefSeq" id="WP_176067924.1">
    <property type="nucleotide sequence ID" value="NZ_BJTG01000009.1"/>
</dbReference>
<dbReference type="CDD" id="cd04301">
    <property type="entry name" value="NAT_SF"/>
    <property type="match status" value="1"/>
</dbReference>
<evidence type="ECO:0000256" key="1">
    <source>
        <dbReference type="ARBA" id="ARBA00022679"/>
    </source>
</evidence>
<dbReference type="PANTHER" id="PTHR43877">
    <property type="entry name" value="AMINOALKYLPHOSPHONATE N-ACETYLTRANSFERASE-RELATED-RELATED"/>
    <property type="match status" value="1"/>
</dbReference>
<keyword evidence="1 4" id="KW-0808">Transferase</keyword>
<organism evidence="4 5">
    <name type="scientific">Anaeromyxobacter diazotrophicus</name>
    <dbReference type="NCBI Taxonomy" id="2590199"/>
    <lineage>
        <taxon>Bacteria</taxon>
        <taxon>Pseudomonadati</taxon>
        <taxon>Myxococcota</taxon>
        <taxon>Myxococcia</taxon>
        <taxon>Myxococcales</taxon>
        <taxon>Cystobacterineae</taxon>
        <taxon>Anaeromyxobacteraceae</taxon>
        <taxon>Anaeromyxobacter</taxon>
    </lineage>
</organism>
<dbReference type="GO" id="GO:0016747">
    <property type="term" value="F:acyltransferase activity, transferring groups other than amino-acyl groups"/>
    <property type="evidence" value="ECO:0007669"/>
    <property type="project" value="InterPro"/>
</dbReference>
<dbReference type="SUPFAM" id="SSF55729">
    <property type="entry name" value="Acyl-CoA N-acyltransferases (Nat)"/>
    <property type="match status" value="1"/>
</dbReference>
<dbReference type="AlphaFoldDB" id="A0A7I9VR86"/>
<name>A0A7I9VR86_9BACT</name>
<dbReference type="Proteomes" id="UP000503640">
    <property type="component" value="Unassembled WGS sequence"/>
</dbReference>
<keyword evidence="5" id="KW-1185">Reference proteome</keyword>
<comment type="caution">
    <text evidence="4">The sequence shown here is derived from an EMBL/GenBank/DDBJ whole genome shotgun (WGS) entry which is preliminary data.</text>
</comment>
<evidence type="ECO:0000313" key="4">
    <source>
        <dbReference type="EMBL" id="GEJ58934.1"/>
    </source>
</evidence>
<dbReference type="PANTHER" id="PTHR43877:SF2">
    <property type="entry name" value="AMINOALKYLPHOSPHONATE N-ACETYLTRANSFERASE-RELATED"/>
    <property type="match status" value="1"/>
</dbReference>
<reference evidence="5" key="1">
    <citation type="journal article" date="2020" name="Appl. Environ. Microbiol.">
        <title>Diazotrophic Anaeromyxobacter Isolates from Soils.</title>
        <authorList>
            <person name="Masuda Y."/>
            <person name="Yamanaka H."/>
            <person name="Xu Z.X."/>
            <person name="Shiratori Y."/>
            <person name="Aono T."/>
            <person name="Amachi S."/>
            <person name="Senoo K."/>
            <person name="Itoh H."/>
        </authorList>
    </citation>
    <scope>NUCLEOTIDE SEQUENCE [LARGE SCALE GENOMIC DNA]</scope>
    <source>
        <strain evidence="5">R267</strain>
    </source>
</reference>
<keyword evidence="2" id="KW-0012">Acyltransferase</keyword>
<proteinExistence type="predicted"/>
<dbReference type="Gene3D" id="3.40.630.30">
    <property type="match status" value="1"/>
</dbReference>
<dbReference type="PROSITE" id="PS51186">
    <property type="entry name" value="GNAT"/>
    <property type="match status" value="1"/>
</dbReference>
<dbReference type="InterPro" id="IPR000182">
    <property type="entry name" value="GNAT_dom"/>
</dbReference>
<dbReference type="EMBL" id="BJTG01000009">
    <property type="protein sequence ID" value="GEJ58934.1"/>
    <property type="molecule type" value="Genomic_DNA"/>
</dbReference>
<evidence type="ECO:0000256" key="2">
    <source>
        <dbReference type="ARBA" id="ARBA00023315"/>
    </source>
</evidence>
<feature type="domain" description="N-acetyltransferase" evidence="3">
    <location>
        <begin position="5"/>
        <end position="153"/>
    </location>
</feature>
<gene>
    <name evidence="4" type="ORF">AMYX_36750</name>
</gene>
<evidence type="ECO:0000259" key="3">
    <source>
        <dbReference type="PROSITE" id="PS51186"/>
    </source>
</evidence>
<evidence type="ECO:0000313" key="5">
    <source>
        <dbReference type="Proteomes" id="UP000503640"/>
    </source>
</evidence>